<evidence type="ECO:0000256" key="4">
    <source>
        <dbReference type="PROSITE-ProRule" id="PRU00510"/>
    </source>
</evidence>
<evidence type="ECO:0000256" key="3">
    <source>
        <dbReference type="ARBA" id="ARBA00022833"/>
    </source>
</evidence>
<feature type="domain" description="Zinc finger DksA/TraR C4-type" evidence="6">
    <location>
        <begin position="71"/>
        <end position="102"/>
    </location>
</feature>
<sequence>MTDTKTLLLARRKELTGDIARIEDQLDDPTPKDWDDAASERQGDEVLQSLGLHDRTEIRAIDAALKRIEDGSYGTCAKCGNPIAAERLEAVPTAALCRTCAT</sequence>
<dbReference type="PANTHER" id="PTHR33823:SF4">
    <property type="entry name" value="GENERAL STRESS PROTEIN 16O"/>
    <property type="match status" value="1"/>
</dbReference>
<dbReference type="AlphaFoldDB" id="A0A1H3MNR4"/>
<dbReference type="Gene3D" id="1.20.120.910">
    <property type="entry name" value="DksA, coiled-coil domain"/>
    <property type="match status" value="1"/>
</dbReference>
<gene>
    <name evidence="8" type="ORF">SAMN05444004_103123</name>
</gene>
<dbReference type="STRING" id="1244108.SAMN05444004_103123"/>
<evidence type="ECO:0000313" key="9">
    <source>
        <dbReference type="Proteomes" id="UP000198914"/>
    </source>
</evidence>
<dbReference type="InterPro" id="IPR037187">
    <property type="entry name" value="DnaK_N"/>
</dbReference>
<dbReference type="RefSeq" id="WP_092643361.1">
    <property type="nucleotide sequence ID" value="NZ_FNPX01000003.1"/>
</dbReference>
<dbReference type="Pfam" id="PF01258">
    <property type="entry name" value="zf-dskA_traR"/>
    <property type="match status" value="1"/>
</dbReference>
<feature type="domain" description="DnaK suppressor protein-like N-terminal" evidence="7">
    <location>
        <begin position="5"/>
        <end position="68"/>
    </location>
</feature>
<dbReference type="Pfam" id="PF21173">
    <property type="entry name" value="DksA-like_N"/>
    <property type="match status" value="1"/>
</dbReference>
<dbReference type="SUPFAM" id="SSF109635">
    <property type="entry name" value="DnaK suppressor protein DksA, alpha-hairpin domain"/>
    <property type="match status" value="1"/>
</dbReference>
<dbReference type="SUPFAM" id="SSF57716">
    <property type="entry name" value="Glucocorticoid receptor-like (DNA-binding domain)"/>
    <property type="match status" value="1"/>
</dbReference>
<evidence type="ECO:0000259" key="6">
    <source>
        <dbReference type="Pfam" id="PF01258"/>
    </source>
</evidence>
<accession>A0A1H3MNR4</accession>
<evidence type="ECO:0000259" key="7">
    <source>
        <dbReference type="Pfam" id="PF21173"/>
    </source>
</evidence>
<evidence type="ECO:0000256" key="2">
    <source>
        <dbReference type="ARBA" id="ARBA00022771"/>
    </source>
</evidence>
<keyword evidence="3" id="KW-0862">Zinc</keyword>
<dbReference type="PANTHER" id="PTHR33823">
    <property type="entry name" value="RNA POLYMERASE-BINDING TRANSCRIPTION FACTOR DKSA-RELATED"/>
    <property type="match status" value="1"/>
</dbReference>
<protein>
    <submittedName>
        <fullName evidence="8">Transcriptional regulator, TraR/DksA family</fullName>
    </submittedName>
</protein>
<feature type="zinc finger region" description="dksA C4-type" evidence="4">
    <location>
        <begin position="76"/>
        <end position="100"/>
    </location>
</feature>
<organism evidence="8 9">
    <name type="scientific">Jannaschia faecimaris</name>
    <dbReference type="NCBI Taxonomy" id="1244108"/>
    <lineage>
        <taxon>Bacteria</taxon>
        <taxon>Pseudomonadati</taxon>
        <taxon>Pseudomonadota</taxon>
        <taxon>Alphaproteobacteria</taxon>
        <taxon>Rhodobacterales</taxon>
        <taxon>Roseobacteraceae</taxon>
        <taxon>Jannaschia</taxon>
    </lineage>
</organism>
<dbReference type="PROSITE" id="PS51128">
    <property type="entry name" value="ZF_DKSA_2"/>
    <property type="match status" value="1"/>
</dbReference>
<keyword evidence="9" id="KW-1185">Reference proteome</keyword>
<dbReference type="Proteomes" id="UP000198914">
    <property type="component" value="Unassembled WGS sequence"/>
</dbReference>
<reference evidence="9" key="1">
    <citation type="submission" date="2016-10" db="EMBL/GenBank/DDBJ databases">
        <authorList>
            <person name="Varghese N."/>
            <person name="Submissions S."/>
        </authorList>
    </citation>
    <scope>NUCLEOTIDE SEQUENCE [LARGE SCALE GENOMIC DNA]</scope>
    <source>
        <strain evidence="9">DSM 100420</strain>
    </source>
</reference>
<name>A0A1H3MNR4_9RHOB</name>
<proteinExistence type="predicted"/>
<keyword evidence="2" id="KW-0863">Zinc-finger</keyword>
<dbReference type="EMBL" id="FNPX01000003">
    <property type="protein sequence ID" value="SDY78130.1"/>
    <property type="molecule type" value="Genomic_DNA"/>
</dbReference>
<evidence type="ECO:0000256" key="5">
    <source>
        <dbReference type="SAM" id="MobiDB-lite"/>
    </source>
</evidence>
<dbReference type="GO" id="GO:0008270">
    <property type="term" value="F:zinc ion binding"/>
    <property type="evidence" value="ECO:0007669"/>
    <property type="project" value="UniProtKB-KW"/>
</dbReference>
<feature type="region of interest" description="Disordered" evidence="5">
    <location>
        <begin position="21"/>
        <end position="40"/>
    </location>
</feature>
<evidence type="ECO:0000313" key="8">
    <source>
        <dbReference type="EMBL" id="SDY78130.1"/>
    </source>
</evidence>
<dbReference type="InterPro" id="IPR000962">
    <property type="entry name" value="Znf_DskA_TraR"/>
</dbReference>
<dbReference type="OrthoDB" id="1121111at2"/>
<evidence type="ECO:0000256" key="1">
    <source>
        <dbReference type="ARBA" id="ARBA00022723"/>
    </source>
</evidence>
<keyword evidence="1" id="KW-0479">Metal-binding</keyword>
<dbReference type="InterPro" id="IPR048487">
    <property type="entry name" value="DksA-like_N"/>
</dbReference>